<organism evidence="2 3">
    <name type="scientific">Phaeovulum vinaykumarii</name>
    <dbReference type="NCBI Taxonomy" id="407234"/>
    <lineage>
        <taxon>Bacteria</taxon>
        <taxon>Pseudomonadati</taxon>
        <taxon>Pseudomonadota</taxon>
        <taxon>Alphaproteobacteria</taxon>
        <taxon>Rhodobacterales</taxon>
        <taxon>Paracoccaceae</taxon>
        <taxon>Phaeovulum</taxon>
    </lineage>
</organism>
<dbReference type="Proteomes" id="UP000186098">
    <property type="component" value="Unassembled WGS sequence"/>
</dbReference>
<dbReference type="AlphaFoldDB" id="A0A1N7M3Q9"/>
<protein>
    <submittedName>
        <fullName evidence="2">Uncharacterized protein</fullName>
    </submittedName>
</protein>
<gene>
    <name evidence="2" type="ORF">SAMN05421795_105153</name>
</gene>
<proteinExistence type="predicted"/>
<accession>A0A1N7M3Q9</accession>
<evidence type="ECO:0000313" key="2">
    <source>
        <dbReference type="EMBL" id="SIS80740.1"/>
    </source>
</evidence>
<evidence type="ECO:0000313" key="3">
    <source>
        <dbReference type="Proteomes" id="UP000186098"/>
    </source>
</evidence>
<name>A0A1N7M3Q9_9RHOB</name>
<feature type="region of interest" description="Disordered" evidence="1">
    <location>
        <begin position="174"/>
        <end position="253"/>
    </location>
</feature>
<dbReference type="EMBL" id="FTOM01000005">
    <property type="protein sequence ID" value="SIS80740.1"/>
    <property type="molecule type" value="Genomic_DNA"/>
</dbReference>
<keyword evidence="3" id="KW-1185">Reference proteome</keyword>
<feature type="compositionally biased region" description="Pro residues" evidence="1">
    <location>
        <begin position="223"/>
        <end position="232"/>
    </location>
</feature>
<sequence>MVRKRDGTAVVPLTAAPVSYFRASADAEDHRPPPWPICPSRALIEILSRTGLRKENLARLRPKPGTRHGGIAREIGPHRWRGSAIVSVYAWPAGQAGLNDFSILPDETLPFCRRVNRNTPRLCRAIIDTRVTISRAAPPLTKQQSLGQNEGCIMPASGNKTRWAGKLFAPINVLRRIKPHRPGAPPRRPYRRSPRVMPRNRQDPARTRTAGRLRGNGTSAPGPDAPRPPARPPRARRADAPNAIALFPPPPLG</sequence>
<dbReference type="STRING" id="407234.SAMN05421795_105153"/>
<evidence type="ECO:0000256" key="1">
    <source>
        <dbReference type="SAM" id="MobiDB-lite"/>
    </source>
</evidence>
<reference evidence="3" key="1">
    <citation type="submission" date="2017-01" db="EMBL/GenBank/DDBJ databases">
        <authorList>
            <person name="Varghese N."/>
            <person name="Submissions S."/>
        </authorList>
    </citation>
    <scope>NUCLEOTIDE SEQUENCE [LARGE SCALE GENOMIC DNA]</scope>
    <source>
        <strain evidence="3">DSM 18714</strain>
    </source>
</reference>